<dbReference type="GO" id="GO:0046872">
    <property type="term" value="F:metal ion binding"/>
    <property type="evidence" value="ECO:0007669"/>
    <property type="project" value="UniProtKB-KW"/>
</dbReference>
<dbReference type="InterPro" id="IPR007197">
    <property type="entry name" value="rSAM"/>
</dbReference>
<dbReference type="GO" id="GO:0051539">
    <property type="term" value="F:4 iron, 4 sulfur cluster binding"/>
    <property type="evidence" value="ECO:0007669"/>
    <property type="project" value="UniProtKB-KW"/>
</dbReference>
<evidence type="ECO:0000256" key="1">
    <source>
        <dbReference type="ARBA" id="ARBA00001966"/>
    </source>
</evidence>
<dbReference type="CDD" id="cd01335">
    <property type="entry name" value="Radical_SAM"/>
    <property type="match status" value="1"/>
</dbReference>
<protein>
    <submittedName>
        <fullName evidence="8">Uncharacterized protein</fullName>
    </submittedName>
</protein>
<dbReference type="Pfam" id="PF04055">
    <property type="entry name" value="Radical_SAM"/>
    <property type="match status" value="1"/>
</dbReference>
<dbReference type="SFLD" id="SFLDG01082">
    <property type="entry name" value="B12-binding_domain_containing"/>
    <property type="match status" value="1"/>
</dbReference>
<proteinExistence type="predicted"/>
<dbReference type="InterPro" id="IPR051198">
    <property type="entry name" value="BchE-like"/>
</dbReference>
<dbReference type="SUPFAM" id="SSF102114">
    <property type="entry name" value="Radical SAM enzymes"/>
    <property type="match status" value="1"/>
</dbReference>
<dbReference type="InterPro" id="IPR006638">
    <property type="entry name" value="Elp3/MiaA/NifB-like_rSAM"/>
</dbReference>
<dbReference type="PROSITE" id="PS51332">
    <property type="entry name" value="B12_BINDING"/>
    <property type="match status" value="1"/>
</dbReference>
<dbReference type="SFLD" id="SFLDS00029">
    <property type="entry name" value="Radical_SAM"/>
    <property type="match status" value="1"/>
</dbReference>
<feature type="non-terminal residue" evidence="8">
    <location>
        <position position="361"/>
    </location>
</feature>
<evidence type="ECO:0000256" key="3">
    <source>
        <dbReference type="ARBA" id="ARBA00022723"/>
    </source>
</evidence>
<keyword evidence="2" id="KW-0949">S-adenosyl-L-methionine</keyword>
<name>A0A3B1CM28_9ZZZZ</name>
<evidence type="ECO:0000313" key="8">
    <source>
        <dbReference type="EMBL" id="VAX23690.1"/>
    </source>
</evidence>
<dbReference type="PROSITE" id="PS51918">
    <property type="entry name" value="RADICAL_SAM"/>
    <property type="match status" value="1"/>
</dbReference>
<evidence type="ECO:0000259" key="6">
    <source>
        <dbReference type="PROSITE" id="PS51332"/>
    </source>
</evidence>
<comment type="cofactor">
    <cofactor evidence="1">
        <name>[4Fe-4S] cluster</name>
        <dbReference type="ChEBI" id="CHEBI:49883"/>
    </cofactor>
</comment>
<dbReference type="GO" id="GO:0031419">
    <property type="term" value="F:cobalamin binding"/>
    <property type="evidence" value="ECO:0007669"/>
    <property type="project" value="InterPro"/>
</dbReference>
<dbReference type="SMART" id="SM00729">
    <property type="entry name" value="Elp3"/>
    <property type="match status" value="1"/>
</dbReference>
<keyword evidence="5" id="KW-0411">Iron-sulfur</keyword>
<reference evidence="8" key="1">
    <citation type="submission" date="2018-06" db="EMBL/GenBank/DDBJ databases">
        <authorList>
            <person name="Zhirakovskaya E."/>
        </authorList>
    </citation>
    <scope>NUCLEOTIDE SEQUENCE</scope>
</reference>
<dbReference type="AlphaFoldDB" id="A0A3B1CM28"/>
<dbReference type="Pfam" id="PF02310">
    <property type="entry name" value="B12-binding"/>
    <property type="match status" value="1"/>
</dbReference>
<dbReference type="InterPro" id="IPR023404">
    <property type="entry name" value="rSAM_horseshoe"/>
</dbReference>
<dbReference type="Gene3D" id="3.40.50.280">
    <property type="entry name" value="Cobalamin-binding domain"/>
    <property type="match status" value="1"/>
</dbReference>
<dbReference type="SFLD" id="SFLDG01123">
    <property type="entry name" value="methyltransferase_(Class_B)"/>
    <property type="match status" value="1"/>
</dbReference>
<dbReference type="PANTHER" id="PTHR43409">
    <property type="entry name" value="ANAEROBIC MAGNESIUM-PROTOPORPHYRIN IX MONOMETHYL ESTER CYCLASE-RELATED"/>
    <property type="match status" value="1"/>
</dbReference>
<evidence type="ECO:0000259" key="7">
    <source>
        <dbReference type="PROSITE" id="PS51918"/>
    </source>
</evidence>
<evidence type="ECO:0000256" key="4">
    <source>
        <dbReference type="ARBA" id="ARBA00023004"/>
    </source>
</evidence>
<dbReference type="InterPro" id="IPR006158">
    <property type="entry name" value="Cobalamin-bd"/>
</dbReference>
<feature type="domain" description="Radical SAM core" evidence="7">
    <location>
        <begin position="182"/>
        <end position="361"/>
    </location>
</feature>
<feature type="domain" description="B12-binding" evidence="6">
    <location>
        <begin position="2"/>
        <end position="146"/>
    </location>
</feature>
<dbReference type="EMBL" id="UOGE01000089">
    <property type="protein sequence ID" value="VAX23690.1"/>
    <property type="molecule type" value="Genomic_DNA"/>
</dbReference>
<organism evidence="8">
    <name type="scientific">hydrothermal vent metagenome</name>
    <dbReference type="NCBI Taxonomy" id="652676"/>
    <lineage>
        <taxon>unclassified sequences</taxon>
        <taxon>metagenomes</taxon>
        <taxon>ecological metagenomes</taxon>
    </lineage>
</organism>
<evidence type="ECO:0000256" key="5">
    <source>
        <dbReference type="ARBA" id="ARBA00023014"/>
    </source>
</evidence>
<dbReference type="GO" id="GO:0003824">
    <property type="term" value="F:catalytic activity"/>
    <property type="evidence" value="ECO:0007669"/>
    <property type="project" value="InterPro"/>
</dbReference>
<accession>A0A3B1CM28</accession>
<dbReference type="Gene3D" id="3.80.30.20">
    <property type="entry name" value="tm_1862 like domain"/>
    <property type="match status" value="1"/>
</dbReference>
<dbReference type="InterPro" id="IPR034466">
    <property type="entry name" value="Methyltransferase_Class_B"/>
</dbReference>
<dbReference type="InterPro" id="IPR058240">
    <property type="entry name" value="rSAM_sf"/>
</dbReference>
<sequence length="361" mass="40934">MKAILVHAPVEKVVEEYDAPSYPHIGLAYVATYGNKRGLDCKVVDCKFERIDLDELLDRLEEFRDEKEFIVGYTAMTHEISRVNDVAKEVKRIFPQSLSILGGVHVTALTDQCLEEFEVFDIGVTGEGEKTFLNLVNSITDHATLKEVPGIVYRDNGNIICNQETGLKSDLDEIGFPDWSLFPKAKEYPINIGRGCPVPCVFCMRASGTESRFRSVENILEEINELNNNYQLKMIHFFGDDFAANKELTHKLLDGLMTLRDKISWRAGMRVSHIDKEMLQKMKRAGCEHFEIGVESGNKKILKGIKKGISLRKVEEVVKFSKEVGLDCWCYFILGHPNENWDTAMDTVNFLCKINPTNAAI</sequence>
<keyword evidence="4" id="KW-0408">Iron</keyword>
<gene>
    <name evidence="8" type="ORF">MNBD_NITROSPINAE02-1756</name>
</gene>
<evidence type="ECO:0000256" key="2">
    <source>
        <dbReference type="ARBA" id="ARBA00022691"/>
    </source>
</evidence>
<keyword evidence="3" id="KW-0479">Metal-binding</keyword>
<dbReference type="CDD" id="cd02068">
    <property type="entry name" value="radical_SAM_B12_BD"/>
    <property type="match status" value="1"/>
</dbReference>